<sequence>MDTETHSDDESISAPSPEEPVFTSGGMFTGSQHFTIAGGIFNNLAAPAAPAGFRMLPMGDIDLQREVMAPTESGGVVELRREGNRVRRVYSAKVSGRNSNVTVAVYQGEGAEEAWRRDIEMYMSVRHPNIIQTWAGASYGNVHATVFHGDLVPLKAFMDHQSPVMTVHLYAVHRQGSGSGWQITYNHWDCYRAEDVFHTRTILDLVFSHFYYAQAWLSQANYIFRRLRITSDLEDYKLLDRIYFSLRIGDAGRDPPVGFLFLCPPEDFRNKHTSLRWPNRPAYSSLDPEGLEALSTEEAERLGFPSFQPTTEVVEKSWDASVYSGLHEFHQAKGFDPDSQEVALHLGEPLFRLSSDVESQFTHVDDWFDERPDEEGMNEAHEDEESSSTNHDAHEEDGERLFCNSDWTESATEGDGEVDPQPEACAPPRDASREVHQEPNGCNSSSTDQEMPNERATGGGFTHRFFWRLQQGLMTETGNVDTDPISPFLI</sequence>
<evidence type="ECO:0000313" key="2">
    <source>
        <dbReference type="EMBL" id="KAJ7775453.1"/>
    </source>
</evidence>
<feature type="compositionally biased region" description="Acidic residues" evidence="1">
    <location>
        <begin position="371"/>
        <end position="386"/>
    </location>
</feature>
<name>A0AAD7K081_9AGAR</name>
<reference evidence="2" key="1">
    <citation type="submission" date="2023-03" db="EMBL/GenBank/DDBJ databases">
        <title>Massive genome expansion in bonnet fungi (Mycena s.s.) driven by repeated elements and novel gene families across ecological guilds.</title>
        <authorList>
            <consortium name="Lawrence Berkeley National Laboratory"/>
            <person name="Harder C.B."/>
            <person name="Miyauchi S."/>
            <person name="Viragh M."/>
            <person name="Kuo A."/>
            <person name="Thoen E."/>
            <person name="Andreopoulos B."/>
            <person name="Lu D."/>
            <person name="Skrede I."/>
            <person name="Drula E."/>
            <person name="Henrissat B."/>
            <person name="Morin E."/>
            <person name="Kohler A."/>
            <person name="Barry K."/>
            <person name="LaButti K."/>
            <person name="Morin E."/>
            <person name="Salamov A."/>
            <person name="Lipzen A."/>
            <person name="Mereny Z."/>
            <person name="Hegedus B."/>
            <person name="Baldrian P."/>
            <person name="Stursova M."/>
            <person name="Weitz H."/>
            <person name="Taylor A."/>
            <person name="Grigoriev I.V."/>
            <person name="Nagy L.G."/>
            <person name="Martin F."/>
            <person name="Kauserud H."/>
        </authorList>
    </citation>
    <scope>NUCLEOTIDE SEQUENCE</scope>
    <source>
        <strain evidence="2">CBHHK182m</strain>
    </source>
</reference>
<protein>
    <recommendedName>
        <fullName evidence="4">Protein kinase domain-containing protein</fullName>
    </recommendedName>
</protein>
<gene>
    <name evidence="2" type="ORF">B0H16DRAFT_1879847</name>
</gene>
<dbReference type="AlphaFoldDB" id="A0AAD7K081"/>
<comment type="caution">
    <text evidence="2">The sequence shown here is derived from an EMBL/GenBank/DDBJ whole genome shotgun (WGS) entry which is preliminary data.</text>
</comment>
<accession>A0AAD7K081</accession>
<organism evidence="2 3">
    <name type="scientific">Mycena metata</name>
    <dbReference type="NCBI Taxonomy" id="1033252"/>
    <lineage>
        <taxon>Eukaryota</taxon>
        <taxon>Fungi</taxon>
        <taxon>Dikarya</taxon>
        <taxon>Basidiomycota</taxon>
        <taxon>Agaricomycotina</taxon>
        <taxon>Agaricomycetes</taxon>
        <taxon>Agaricomycetidae</taxon>
        <taxon>Agaricales</taxon>
        <taxon>Marasmiineae</taxon>
        <taxon>Mycenaceae</taxon>
        <taxon>Mycena</taxon>
    </lineage>
</organism>
<feature type="region of interest" description="Disordered" evidence="1">
    <location>
        <begin position="1"/>
        <end position="27"/>
    </location>
</feature>
<evidence type="ECO:0008006" key="4">
    <source>
        <dbReference type="Google" id="ProtNLM"/>
    </source>
</evidence>
<feature type="compositionally biased region" description="Basic and acidic residues" evidence="1">
    <location>
        <begin position="391"/>
        <end position="400"/>
    </location>
</feature>
<feature type="compositionally biased region" description="Polar residues" evidence="1">
    <location>
        <begin position="440"/>
        <end position="450"/>
    </location>
</feature>
<dbReference type="Proteomes" id="UP001215598">
    <property type="component" value="Unassembled WGS sequence"/>
</dbReference>
<feature type="region of interest" description="Disordered" evidence="1">
    <location>
        <begin position="368"/>
        <end position="458"/>
    </location>
</feature>
<dbReference type="EMBL" id="JARKIB010000010">
    <property type="protein sequence ID" value="KAJ7775453.1"/>
    <property type="molecule type" value="Genomic_DNA"/>
</dbReference>
<proteinExistence type="predicted"/>
<evidence type="ECO:0000256" key="1">
    <source>
        <dbReference type="SAM" id="MobiDB-lite"/>
    </source>
</evidence>
<keyword evidence="3" id="KW-1185">Reference proteome</keyword>
<evidence type="ECO:0000313" key="3">
    <source>
        <dbReference type="Proteomes" id="UP001215598"/>
    </source>
</evidence>